<protein>
    <recommendedName>
        <fullName evidence="1">N-acetylmuramidase domain-containing protein</fullName>
    </recommendedName>
</protein>
<dbReference type="EMBL" id="JHEH01000079">
    <property type="protein sequence ID" value="KEP67808.1"/>
    <property type="molecule type" value="Genomic_DNA"/>
</dbReference>
<gene>
    <name evidence="2" type="ORF">DL1_19620</name>
</gene>
<feature type="domain" description="N-acetylmuramidase" evidence="1">
    <location>
        <begin position="32"/>
        <end position="196"/>
    </location>
</feature>
<sequence>MEKMMQFKGKALPLADIDLPRIGALIGVGEDEIHAVLDVETSGSGFDDQGRPKMLFEPHIFWRQLGPGAKRDQAARERLAYPSWGEEAYPNDSYPRLIKAMMIDAEAALRSASWGLGQIMGFNHEDAGYGTAQAMVEAFTESEANQLDGMVDFIKATHLDDELRGHEWAAFARGYNGPDYARHGYHKRLAAAYARWAAIRDTPFELAS</sequence>
<name>A0A074TFM7_9RHOB</name>
<keyword evidence="3" id="KW-1185">Reference proteome</keyword>
<dbReference type="AlphaFoldDB" id="A0A074TFM7"/>
<reference evidence="2 3" key="1">
    <citation type="submission" date="2014-03" db="EMBL/GenBank/DDBJ databases">
        <title>The draft genome sequence of Thioclava dalianensis DLFJ1-1.</title>
        <authorList>
            <person name="Lai Q."/>
            <person name="Shao Z."/>
        </authorList>
    </citation>
    <scope>NUCLEOTIDE SEQUENCE [LARGE SCALE GENOMIC DNA]</scope>
    <source>
        <strain evidence="2 3">DLFJ1-1</strain>
    </source>
</reference>
<accession>A0A074TFM7</accession>
<dbReference type="eggNOG" id="COG3409">
    <property type="taxonomic scope" value="Bacteria"/>
</dbReference>
<dbReference type="Proteomes" id="UP000027725">
    <property type="component" value="Unassembled WGS sequence"/>
</dbReference>
<evidence type="ECO:0000313" key="2">
    <source>
        <dbReference type="EMBL" id="KEP67808.1"/>
    </source>
</evidence>
<evidence type="ECO:0000313" key="3">
    <source>
        <dbReference type="Proteomes" id="UP000027725"/>
    </source>
</evidence>
<evidence type="ECO:0000259" key="1">
    <source>
        <dbReference type="Pfam" id="PF11860"/>
    </source>
</evidence>
<organism evidence="2 3">
    <name type="scientific">Thioclava dalianensis</name>
    <dbReference type="NCBI Taxonomy" id="1185766"/>
    <lineage>
        <taxon>Bacteria</taxon>
        <taxon>Pseudomonadati</taxon>
        <taxon>Pseudomonadota</taxon>
        <taxon>Alphaproteobacteria</taxon>
        <taxon>Rhodobacterales</taxon>
        <taxon>Paracoccaceae</taxon>
        <taxon>Thioclava</taxon>
    </lineage>
</organism>
<dbReference type="InterPro" id="IPR024408">
    <property type="entry name" value="Muramidase"/>
</dbReference>
<dbReference type="STRING" id="1185766.SAMN05216224_10637"/>
<proteinExistence type="predicted"/>
<dbReference type="Pfam" id="PF11860">
    <property type="entry name" value="Muramidase"/>
    <property type="match status" value="1"/>
</dbReference>
<comment type="caution">
    <text evidence="2">The sequence shown here is derived from an EMBL/GenBank/DDBJ whole genome shotgun (WGS) entry which is preliminary data.</text>
</comment>
<dbReference type="OrthoDB" id="1523598at2"/>